<evidence type="ECO:0000256" key="6">
    <source>
        <dbReference type="ARBA" id="ARBA00023136"/>
    </source>
</evidence>
<evidence type="ECO:0000256" key="2">
    <source>
        <dbReference type="ARBA" id="ARBA00022448"/>
    </source>
</evidence>
<feature type="transmembrane region" description="Helical" evidence="7">
    <location>
        <begin position="78"/>
        <end position="96"/>
    </location>
</feature>
<evidence type="ECO:0000256" key="1">
    <source>
        <dbReference type="ARBA" id="ARBA00004141"/>
    </source>
</evidence>
<feature type="domain" description="Amino acid permease/ SLC12A" evidence="8">
    <location>
        <begin position="3"/>
        <end position="97"/>
    </location>
</feature>
<keyword evidence="3 7" id="KW-0812">Transmembrane</keyword>
<dbReference type="EMBL" id="CP012677">
    <property type="protein sequence ID" value="ALE92732.1"/>
    <property type="molecule type" value="Genomic_DNA"/>
</dbReference>
<keyword evidence="2" id="KW-0813">Transport</keyword>
<organism evidence="9 10">
    <name type="scientific">Arthrobacter alpinus</name>
    <dbReference type="NCBI Taxonomy" id="656366"/>
    <lineage>
        <taxon>Bacteria</taxon>
        <taxon>Bacillati</taxon>
        <taxon>Actinomycetota</taxon>
        <taxon>Actinomycetes</taxon>
        <taxon>Micrococcales</taxon>
        <taxon>Micrococcaceae</taxon>
        <taxon>Arthrobacter</taxon>
    </lineage>
</organism>
<evidence type="ECO:0000256" key="7">
    <source>
        <dbReference type="SAM" id="Phobius"/>
    </source>
</evidence>
<evidence type="ECO:0000256" key="4">
    <source>
        <dbReference type="ARBA" id="ARBA00022970"/>
    </source>
</evidence>
<dbReference type="GO" id="GO:0016020">
    <property type="term" value="C:membrane"/>
    <property type="evidence" value="ECO:0007669"/>
    <property type="project" value="UniProtKB-SubCell"/>
</dbReference>
<evidence type="ECO:0000259" key="8">
    <source>
        <dbReference type="Pfam" id="PF00324"/>
    </source>
</evidence>
<name>A0A0M5LXJ9_9MICC</name>
<keyword evidence="6 7" id="KW-0472">Membrane</keyword>
<dbReference type="PANTHER" id="PTHR43495:SF5">
    <property type="entry name" value="GAMMA-AMINOBUTYRIC ACID PERMEASE"/>
    <property type="match status" value="1"/>
</dbReference>
<dbReference type="GO" id="GO:0055085">
    <property type="term" value="P:transmembrane transport"/>
    <property type="evidence" value="ECO:0007669"/>
    <property type="project" value="InterPro"/>
</dbReference>
<accession>A0A0M5LXJ9</accession>
<dbReference type="PANTHER" id="PTHR43495">
    <property type="entry name" value="GABA PERMEASE"/>
    <property type="match status" value="1"/>
</dbReference>
<keyword evidence="4" id="KW-0029">Amino-acid transport</keyword>
<feature type="transmembrane region" description="Helical" evidence="7">
    <location>
        <begin position="6"/>
        <end position="29"/>
    </location>
</feature>
<dbReference type="KEGG" id="aaq:AOC05_11165"/>
<proteinExistence type="predicted"/>
<dbReference type="GO" id="GO:0006865">
    <property type="term" value="P:amino acid transport"/>
    <property type="evidence" value="ECO:0007669"/>
    <property type="project" value="UniProtKB-KW"/>
</dbReference>
<comment type="subcellular location">
    <subcellularLocation>
        <location evidence="1">Membrane</location>
        <topology evidence="1">Multi-pass membrane protein</topology>
    </subcellularLocation>
</comment>
<reference evidence="10" key="1">
    <citation type="submission" date="2015-09" db="EMBL/GenBank/DDBJ databases">
        <title>Complete genome of Arthrobacter alpinus strain R3.8.</title>
        <authorList>
            <person name="See-Too W.S."/>
            <person name="Chan K.G."/>
        </authorList>
    </citation>
    <scope>NUCLEOTIDE SEQUENCE [LARGE SCALE GENOMIC DNA]</scope>
    <source>
        <strain evidence="10">R3.8</strain>
    </source>
</reference>
<keyword evidence="10" id="KW-1185">Reference proteome</keyword>
<feature type="transmembrane region" description="Helical" evidence="7">
    <location>
        <begin position="50"/>
        <end position="72"/>
    </location>
</feature>
<dbReference type="Gene3D" id="1.20.1740.10">
    <property type="entry name" value="Amino acid/polyamine transporter I"/>
    <property type="match status" value="1"/>
</dbReference>
<protein>
    <recommendedName>
        <fullName evidence="8">Amino acid permease/ SLC12A domain-containing protein</fullName>
    </recommendedName>
</protein>
<gene>
    <name evidence="9" type="ORF">AOC05_11165</name>
</gene>
<evidence type="ECO:0000313" key="9">
    <source>
        <dbReference type="EMBL" id="ALE92732.1"/>
    </source>
</evidence>
<dbReference type="PATRIC" id="fig|656366.3.peg.2407"/>
<dbReference type="Pfam" id="PF00324">
    <property type="entry name" value="AA_permease"/>
    <property type="match status" value="1"/>
</dbReference>
<dbReference type="AlphaFoldDB" id="A0A0M5LXJ9"/>
<keyword evidence="5 7" id="KW-1133">Transmembrane helix</keyword>
<evidence type="ECO:0000256" key="3">
    <source>
        <dbReference type="ARBA" id="ARBA00022692"/>
    </source>
</evidence>
<dbReference type="InterPro" id="IPR004841">
    <property type="entry name" value="AA-permease/SLC12A_dom"/>
</dbReference>
<evidence type="ECO:0000256" key="5">
    <source>
        <dbReference type="ARBA" id="ARBA00022989"/>
    </source>
</evidence>
<sequence length="120" mass="13337">MLNLESGFTFMMALSMFGAMATWFMIFLTHLAFRKATKRDGTALSYKLRFYPMASVIGAVMMIALLVTTLFIDAFQMTLIFGVPFVAVVVVIYYILKRSCTTTPPVEAAVSSEEVPAKQV</sequence>
<dbReference type="Proteomes" id="UP000062833">
    <property type="component" value="Chromosome"/>
</dbReference>
<evidence type="ECO:0000313" key="10">
    <source>
        <dbReference type="Proteomes" id="UP000062833"/>
    </source>
</evidence>